<keyword evidence="7" id="KW-0653">Protein transport</keyword>
<evidence type="ECO:0000313" key="16">
    <source>
        <dbReference type="EMBL" id="TFK29357.1"/>
    </source>
</evidence>
<evidence type="ECO:0000256" key="7">
    <source>
        <dbReference type="ARBA" id="ARBA00022927"/>
    </source>
</evidence>
<evidence type="ECO:0000256" key="2">
    <source>
        <dbReference type="ARBA" id="ARBA00004567"/>
    </source>
</evidence>
<evidence type="ECO:0000256" key="4">
    <source>
        <dbReference type="ARBA" id="ARBA00005911"/>
    </source>
</evidence>
<keyword evidence="17" id="KW-1185">Reference proteome</keyword>
<evidence type="ECO:0000259" key="15">
    <source>
        <dbReference type="Pfam" id="PF05064"/>
    </source>
</evidence>
<evidence type="ECO:0000256" key="13">
    <source>
        <dbReference type="ARBA" id="ARBA00081079"/>
    </source>
</evidence>
<feature type="region of interest" description="Disordered" evidence="14">
    <location>
        <begin position="478"/>
        <end position="502"/>
    </location>
</feature>
<sequence>MSFFGGTNPSAGGGLFGNTANTNAAGTAGSGLFGNAQSNAGQGPAKPVFGATGNAFGSSTNTNTGGGLFGGASTAPSPGGLFGGGSGAPSSAPSGNISPMFGSSASTTNNAAAPSAPGGLFGSSTQPNSTGSETTANKPASGLFSQPPSTGTTPALSGGLFGKPADATSSSQPPPPPSGLFGTKPVGTSGTPVPPMPSFSLGGDKGANPATGFSLGGSSTATSSGGLFGTKPAEKPEGATAAPPVAGFSLFGGPKAEVPKAPESNANKTPTATGPAPATSNAVVAVPPPSMLRGKTIEEIVNRWTTELETHVKDFSKFAGEVAVWDRALIENGNNLAALYNHVLAAERQQNEIDQTLDHVEQQQKDLLNTLSTYEKVTHEIVGAQGGSARVLDTGPADTERDRNYMLASDLHTNLDDLSTSLAQMIDSVNALSLSQKSSTDGADDPMAQISQILSSHLESLQWIDTAVRDVGSKVGEVEKRVKDSGQSNGSGQRQRGFGLNR</sequence>
<evidence type="ECO:0000256" key="14">
    <source>
        <dbReference type="SAM" id="MobiDB-lite"/>
    </source>
</evidence>
<dbReference type="GO" id="GO:0044613">
    <property type="term" value="C:nuclear pore central transport channel"/>
    <property type="evidence" value="ECO:0007669"/>
    <property type="project" value="TreeGrafter"/>
</dbReference>
<feature type="compositionally biased region" description="Polar residues" evidence="14">
    <location>
        <begin position="122"/>
        <end position="155"/>
    </location>
</feature>
<dbReference type="PANTHER" id="PTHR12084:SF0">
    <property type="entry name" value="NUCLEAR PORE GLYCOPROTEIN P62"/>
    <property type="match status" value="1"/>
</dbReference>
<evidence type="ECO:0000313" key="17">
    <source>
        <dbReference type="Proteomes" id="UP000307440"/>
    </source>
</evidence>
<feature type="compositionally biased region" description="Low complexity" evidence="14">
    <location>
        <begin position="485"/>
        <end position="502"/>
    </location>
</feature>
<dbReference type="STRING" id="230819.A0A5C3L960"/>
<keyword evidence="9" id="KW-0906">Nuclear pore complex</keyword>
<dbReference type="FunFam" id="1.20.5.170:FF:000040">
    <property type="entry name" value="Nuclear pore glycoprotein p62"/>
    <property type="match status" value="1"/>
</dbReference>
<dbReference type="GO" id="GO:0005543">
    <property type="term" value="F:phospholipid binding"/>
    <property type="evidence" value="ECO:0007669"/>
    <property type="project" value="TreeGrafter"/>
</dbReference>
<keyword evidence="6" id="KW-0509">mRNA transport</keyword>
<feature type="domain" description="Nucleoporin NSP1-like C-terminal" evidence="15">
    <location>
        <begin position="286"/>
        <end position="384"/>
    </location>
</feature>
<keyword evidence="8" id="KW-0811">Translocation</keyword>
<dbReference type="GO" id="GO:0006606">
    <property type="term" value="P:protein import into nucleus"/>
    <property type="evidence" value="ECO:0007669"/>
    <property type="project" value="TreeGrafter"/>
</dbReference>
<evidence type="ECO:0000256" key="1">
    <source>
        <dbReference type="ARBA" id="ARBA00004335"/>
    </source>
</evidence>
<evidence type="ECO:0000256" key="6">
    <source>
        <dbReference type="ARBA" id="ARBA00022816"/>
    </source>
</evidence>
<dbReference type="AlphaFoldDB" id="A0A5C3L960"/>
<dbReference type="GO" id="GO:0031965">
    <property type="term" value="C:nuclear membrane"/>
    <property type="evidence" value="ECO:0007669"/>
    <property type="project" value="UniProtKB-SubCell"/>
</dbReference>
<gene>
    <name evidence="16" type="ORF">FA15DRAFT_664298</name>
</gene>
<dbReference type="GO" id="GO:0051028">
    <property type="term" value="P:mRNA transport"/>
    <property type="evidence" value="ECO:0007669"/>
    <property type="project" value="UniProtKB-KW"/>
</dbReference>
<dbReference type="InterPro" id="IPR025574">
    <property type="entry name" value="Nucleoporin_FG_rpt"/>
</dbReference>
<evidence type="ECO:0000256" key="12">
    <source>
        <dbReference type="ARBA" id="ARBA00078941"/>
    </source>
</evidence>
<keyword evidence="5" id="KW-0813">Transport</keyword>
<dbReference type="GO" id="GO:0006405">
    <property type="term" value="P:RNA export from nucleus"/>
    <property type="evidence" value="ECO:0007669"/>
    <property type="project" value="TreeGrafter"/>
</dbReference>
<dbReference type="Pfam" id="PF13634">
    <property type="entry name" value="Nucleoporin_FG"/>
    <property type="match status" value="2"/>
</dbReference>
<keyword evidence="10" id="KW-0539">Nucleus</keyword>
<proteinExistence type="inferred from homology"/>
<name>A0A5C3L960_COPMA</name>
<evidence type="ECO:0000256" key="10">
    <source>
        <dbReference type="ARBA" id="ARBA00023242"/>
    </source>
</evidence>
<dbReference type="InterPro" id="IPR007758">
    <property type="entry name" value="Nucleoporin_NSP1_C"/>
</dbReference>
<accession>A0A5C3L960</accession>
<protein>
    <recommendedName>
        <fullName evidence="11">Nucleoporin NSP1</fullName>
    </recommendedName>
    <alternativeName>
        <fullName evidence="12">Nuclear pore protein NSP1</fullName>
    </alternativeName>
    <alternativeName>
        <fullName evidence="13">Nucleoskeletal-like protein</fullName>
    </alternativeName>
</protein>
<dbReference type="Gene3D" id="1.20.5.170">
    <property type="match status" value="1"/>
</dbReference>
<dbReference type="Proteomes" id="UP000307440">
    <property type="component" value="Unassembled WGS sequence"/>
</dbReference>
<dbReference type="Pfam" id="PF05064">
    <property type="entry name" value="Nsp1_C"/>
    <property type="match status" value="1"/>
</dbReference>
<feature type="compositionally biased region" description="Low complexity" evidence="14">
    <location>
        <begin position="265"/>
        <end position="282"/>
    </location>
</feature>
<evidence type="ECO:0000256" key="8">
    <source>
        <dbReference type="ARBA" id="ARBA00023010"/>
    </source>
</evidence>
<feature type="region of interest" description="Disordered" evidence="14">
    <location>
        <begin position="80"/>
        <end position="287"/>
    </location>
</feature>
<evidence type="ECO:0000256" key="5">
    <source>
        <dbReference type="ARBA" id="ARBA00022448"/>
    </source>
</evidence>
<evidence type="ECO:0000256" key="11">
    <source>
        <dbReference type="ARBA" id="ARBA00068864"/>
    </source>
</evidence>
<evidence type="ECO:0000256" key="9">
    <source>
        <dbReference type="ARBA" id="ARBA00023132"/>
    </source>
</evidence>
<evidence type="ECO:0000256" key="3">
    <source>
        <dbReference type="ARBA" id="ARBA00004620"/>
    </source>
</evidence>
<dbReference type="InterPro" id="IPR026010">
    <property type="entry name" value="NSP1/NUP62"/>
</dbReference>
<dbReference type="PANTHER" id="PTHR12084">
    <property type="entry name" value="NUCLEAR PORE GLYCOPROTEIN P62-RELATED"/>
    <property type="match status" value="1"/>
</dbReference>
<feature type="compositionally biased region" description="Low complexity" evidence="14">
    <location>
        <begin position="210"/>
        <end position="225"/>
    </location>
</feature>
<organism evidence="16 17">
    <name type="scientific">Coprinopsis marcescibilis</name>
    <name type="common">Agaric fungus</name>
    <name type="synonym">Psathyrella marcescibilis</name>
    <dbReference type="NCBI Taxonomy" id="230819"/>
    <lineage>
        <taxon>Eukaryota</taxon>
        <taxon>Fungi</taxon>
        <taxon>Dikarya</taxon>
        <taxon>Basidiomycota</taxon>
        <taxon>Agaricomycotina</taxon>
        <taxon>Agaricomycetes</taxon>
        <taxon>Agaricomycetidae</taxon>
        <taxon>Agaricales</taxon>
        <taxon>Agaricineae</taxon>
        <taxon>Psathyrellaceae</taxon>
        <taxon>Coprinopsis</taxon>
    </lineage>
</organism>
<comment type="subcellular location">
    <subcellularLocation>
        <location evidence="1">Nucleus membrane</location>
        <topology evidence="1">Peripheral membrane protein</topology>
        <orientation evidence="1">Cytoplasmic side</orientation>
    </subcellularLocation>
    <subcellularLocation>
        <location evidence="3">Nucleus membrane</location>
        <topology evidence="3">Peripheral membrane protein</topology>
        <orientation evidence="3">Nucleoplasmic side</orientation>
    </subcellularLocation>
    <subcellularLocation>
        <location evidence="2">Nucleus</location>
        <location evidence="2">Nuclear pore complex</location>
    </subcellularLocation>
</comment>
<dbReference type="GO" id="GO:0017056">
    <property type="term" value="F:structural constituent of nuclear pore"/>
    <property type="evidence" value="ECO:0007669"/>
    <property type="project" value="InterPro"/>
</dbReference>
<reference evidence="16 17" key="1">
    <citation type="journal article" date="2019" name="Nat. Ecol. Evol.">
        <title>Megaphylogeny resolves global patterns of mushroom evolution.</title>
        <authorList>
            <person name="Varga T."/>
            <person name="Krizsan K."/>
            <person name="Foldi C."/>
            <person name="Dima B."/>
            <person name="Sanchez-Garcia M."/>
            <person name="Sanchez-Ramirez S."/>
            <person name="Szollosi G.J."/>
            <person name="Szarkandi J.G."/>
            <person name="Papp V."/>
            <person name="Albert L."/>
            <person name="Andreopoulos W."/>
            <person name="Angelini C."/>
            <person name="Antonin V."/>
            <person name="Barry K.W."/>
            <person name="Bougher N.L."/>
            <person name="Buchanan P."/>
            <person name="Buyck B."/>
            <person name="Bense V."/>
            <person name="Catcheside P."/>
            <person name="Chovatia M."/>
            <person name="Cooper J."/>
            <person name="Damon W."/>
            <person name="Desjardin D."/>
            <person name="Finy P."/>
            <person name="Geml J."/>
            <person name="Haridas S."/>
            <person name="Hughes K."/>
            <person name="Justo A."/>
            <person name="Karasinski D."/>
            <person name="Kautmanova I."/>
            <person name="Kiss B."/>
            <person name="Kocsube S."/>
            <person name="Kotiranta H."/>
            <person name="LaButti K.M."/>
            <person name="Lechner B.E."/>
            <person name="Liimatainen K."/>
            <person name="Lipzen A."/>
            <person name="Lukacs Z."/>
            <person name="Mihaltcheva S."/>
            <person name="Morgado L.N."/>
            <person name="Niskanen T."/>
            <person name="Noordeloos M.E."/>
            <person name="Ohm R.A."/>
            <person name="Ortiz-Santana B."/>
            <person name="Ovrebo C."/>
            <person name="Racz N."/>
            <person name="Riley R."/>
            <person name="Savchenko A."/>
            <person name="Shiryaev A."/>
            <person name="Soop K."/>
            <person name="Spirin V."/>
            <person name="Szebenyi C."/>
            <person name="Tomsovsky M."/>
            <person name="Tulloss R.E."/>
            <person name="Uehling J."/>
            <person name="Grigoriev I.V."/>
            <person name="Vagvolgyi C."/>
            <person name="Papp T."/>
            <person name="Martin F.M."/>
            <person name="Miettinen O."/>
            <person name="Hibbett D.S."/>
            <person name="Nagy L.G."/>
        </authorList>
    </citation>
    <scope>NUCLEOTIDE SEQUENCE [LARGE SCALE GENOMIC DNA]</scope>
    <source>
        <strain evidence="16 17">CBS 121175</strain>
    </source>
</reference>
<dbReference type="OrthoDB" id="344345at2759"/>
<comment type="similarity">
    <text evidence="4">Belongs to the nucleoporin NSP1/NUP62 family.</text>
</comment>
<dbReference type="EMBL" id="ML210150">
    <property type="protein sequence ID" value="TFK29357.1"/>
    <property type="molecule type" value="Genomic_DNA"/>
</dbReference>
<feature type="compositionally biased region" description="Low complexity" evidence="14">
    <location>
        <begin position="88"/>
        <end position="117"/>
    </location>
</feature>